<evidence type="ECO:0000256" key="1">
    <source>
        <dbReference type="SAM" id="MobiDB-lite"/>
    </source>
</evidence>
<evidence type="ECO:0000259" key="2">
    <source>
        <dbReference type="PROSITE" id="PS50011"/>
    </source>
</evidence>
<feature type="compositionally biased region" description="Pro residues" evidence="1">
    <location>
        <begin position="668"/>
        <end position="677"/>
    </location>
</feature>
<sequence>MASLVSNFIKSTVSRVVGPGKDLPNVNVGDKVLGDHGMWTLYNGTMRDSGAPVTVFHFEVSGSRAKEWLPLAQNAYKKMKMIRHPEVLRFVDGNMTDSNIYIVTDRVTTLSLDTDYRLITLGLFKTATALQFMHKDCGMIHGHLSMRSVYVTQAGEWKLGGFELTSSIKETYPLYTTHQHLVVQEHTAPEMKQRGFRLDESRPTAPDIYQFGALMRDVTGGGAGHTSFVAIQAFMHAFLAAEPSQRPADLAEFLHCSVFTGSELVAITHAIENMAVQDERERNHLIERIAQVVDEFPIQFSKHKILPILLSALEYGTVAPKTLLPIFKIASHLSDTEFKQHVNPSLIKLFSMTDRTIRLALLEALPLFVERLDKRTVNDKIYSHVAIGFADTAPIIREHTIKSMVLLAPKLSERTINNDVLRNLGKAQIDAEAGIRTNATVCLAKIAPHLTPDIRKKVLAVGLARILKDPFPPARQAGLAGFVATYDYFDPDELTSKVLPAVAPTLLDTEKPARDLAFQLLDRITASARDAAAGMPETTQPPPPPDANAIGSAAFQSMSVDPNAPPKDDSWLGGITRSLSTTIGLESKPQQPQVTPSPFSGTALSVLGTGVAATGSSGGTSSMGNTPISLYGSGSTGTTAPSAPSPAPATSALGSFAFPNSPSTASAVPPPTPPRPNPSSMGTANGAGRAMSLGSRSSITSNPAAQQPLGTSPSLSFPSLNPKPPTTTGSGSAASPYASNTSLAAAFGGAFASPAATPGNATASPALVAAAFASPAFGAATTPKPANARPAVASSLSSGGSGGFFPPPPPPPGSSSSTTAALNPFASLGKSPGAAAASSGGGWDDLDPWGSFATPAAKPAAPAFATAFASMNLGGAASNGAAAAKPAASSSSHDGWGDDFDAWGSSK</sequence>
<keyword evidence="3" id="KW-0808">Transferase</keyword>
<dbReference type="GO" id="GO:0005524">
    <property type="term" value="F:ATP binding"/>
    <property type="evidence" value="ECO:0007669"/>
    <property type="project" value="InterPro"/>
</dbReference>
<dbReference type="VEuPathDB" id="FungiDB:AMAG_14452"/>
<feature type="domain" description="Protein kinase" evidence="2">
    <location>
        <begin position="27"/>
        <end position="306"/>
    </location>
</feature>
<feature type="compositionally biased region" description="Low complexity" evidence="1">
    <location>
        <begin position="877"/>
        <end position="892"/>
    </location>
</feature>
<feature type="compositionally biased region" description="Polar residues" evidence="1">
    <location>
        <begin position="694"/>
        <end position="719"/>
    </location>
</feature>
<dbReference type="InterPro" id="IPR011989">
    <property type="entry name" value="ARM-like"/>
</dbReference>
<dbReference type="SUPFAM" id="SSF48371">
    <property type="entry name" value="ARM repeat"/>
    <property type="match status" value="1"/>
</dbReference>
<dbReference type="OrthoDB" id="447103at2759"/>
<feature type="region of interest" description="Disordered" evidence="1">
    <location>
        <begin position="615"/>
        <end position="735"/>
    </location>
</feature>
<proteinExistence type="predicted"/>
<dbReference type="Gene3D" id="1.10.510.10">
    <property type="entry name" value="Transferase(Phosphotransferase) domain 1"/>
    <property type="match status" value="1"/>
</dbReference>
<organism evidence="3 4">
    <name type="scientific">Allomyces macrogynus (strain ATCC 38327)</name>
    <name type="common">Allomyces javanicus var. macrogynus</name>
    <dbReference type="NCBI Taxonomy" id="578462"/>
    <lineage>
        <taxon>Eukaryota</taxon>
        <taxon>Fungi</taxon>
        <taxon>Fungi incertae sedis</taxon>
        <taxon>Blastocladiomycota</taxon>
        <taxon>Blastocladiomycetes</taxon>
        <taxon>Blastocladiales</taxon>
        <taxon>Blastocladiaceae</taxon>
        <taxon>Allomyces</taxon>
    </lineage>
</organism>
<dbReference type="InterPro" id="IPR051177">
    <property type="entry name" value="CIK-Related_Protein"/>
</dbReference>
<dbReference type="AlphaFoldDB" id="A0A0L0T6C5"/>
<dbReference type="PROSITE" id="PS50011">
    <property type="entry name" value="PROTEIN_KINASE_DOM"/>
    <property type="match status" value="1"/>
</dbReference>
<dbReference type="Gene3D" id="1.25.10.10">
    <property type="entry name" value="Leucine-rich Repeat Variant"/>
    <property type="match status" value="1"/>
</dbReference>
<gene>
    <name evidence="3" type="ORF">AMAG_14452</name>
</gene>
<dbReference type="eggNOG" id="KOG1243">
    <property type="taxonomic scope" value="Eukaryota"/>
</dbReference>
<reference evidence="3 4" key="1">
    <citation type="submission" date="2009-11" db="EMBL/GenBank/DDBJ databases">
        <title>Annotation of Allomyces macrogynus ATCC 38327.</title>
        <authorList>
            <consortium name="The Broad Institute Genome Sequencing Platform"/>
            <person name="Russ C."/>
            <person name="Cuomo C."/>
            <person name="Burger G."/>
            <person name="Gray M.W."/>
            <person name="Holland P.W.H."/>
            <person name="King N."/>
            <person name="Lang F.B.F."/>
            <person name="Roger A.J."/>
            <person name="Ruiz-Trillo I."/>
            <person name="Young S.K."/>
            <person name="Zeng Q."/>
            <person name="Gargeya S."/>
            <person name="Fitzgerald M."/>
            <person name="Haas B."/>
            <person name="Abouelleil A."/>
            <person name="Alvarado L."/>
            <person name="Arachchi H.M."/>
            <person name="Berlin A."/>
            <person name="Chapman S.B."/>
            <person name="Gearin G."/>
            <person name="Goldberg J."/>
            <person name="Griggs A."/>
            <person name="Gujja S."/>
            <person name="Hansen M."/>
            <person name="Heiman D."/>
            <person name="Howarth C."/>
            <person name="Larimer J."/>
            <person name="Lui A."/>
            <person name="MacDonald P.J.P."/>
            <person name="McCowen C."/>
            <person name="Montmayeur A."/>
            <person name="Murphy C."/>
            <person name="Neiman D."/>
            <person name="Pearson M."/>
            <person name="Priest M."/>
            <person name="Roberts A."/>
            <person name="Saif S."/>
            <person name="Shea T."/>
            <person name="Sisk P."/>
            <person name="Stolte C."/>
            <person name="Sykes S."/>
            <person name="Wortman J."/>
            <person name="Nusbaum C."/>
            <person name="Birren B."/>
        </authorList>
    </citation>
    <scope>NUCLEOTIDE SEQUENCE [LARGE SCALE GENOMIC DNA]</scope>
    <source>
        <strain evidence="3 4">ATCC 38327</strain>
    </source>
</reference>
<dbReference type="InterPro" id="IPR016024">
    <property type="entry name" value="ARM-type_fold"/>
</dbReference>
<dbReference type="InterPro" id="IPR011009">
    <property type="entry name" value="Kinase-like_dom_sf"/>
</dbReference>
<dbReference type="Gene3D" id="3.30.200.20">
    <property type="entry name" value="Phosphorylase Kinase, domain 1"/>
    <property type="match status" value="1"/>
</dbReference>
<dbReference type="GO" id="GO:0004672">
    <property type="term" value="F:protein kinase activity"/>
    <property type="evidence" value="ECO:0007669"/>
    <property type="project" value="InterPro"/>
</dbReference>
<dbReference type="PANTHER" id="PTHR12984">
    <property type="entry name" value="SCY1-RELATED S/T PROTEIN KINASE-LIKE"/>
    <property type="match status" value="1"/>
</dbReference>
<dbReference type="EMBL" id="GG745365">
    <property type="protein sequence ID" value="KNE70305.1"/>
    <property type="molecule type" value="Genomic_DNA"/>
</dbReference>
<dbReference type="GO" id="GO:0006409">
    <property type="term" value="P:tRNA export from nucleus"/>
    <property type="evidence" value="ECO:0007669"/>
    <property type="project" value="TreeGrafter"/>
</dbReference>
<feature type="region of interest" description="Disordered" evidence="1">
    <location>
        <begin position="531"/>
        <end position="551"/>
    </location>
</feature>
<feature type="region of interest" description="Disordered" evidence="1">
    <location>
        <begin position="782"/>
        <end position="854"/>
    </location>
</feature>
<keyword evidence="3" id="KW-0418">Kinase</keyword>
<reference evidence="4" key="2">
    <citation type="submission" date="2009-11" db="EMBL/GenBank/DDBJ databases">
        <title>The Genome Sequence of Allomyces macrogynus strain ATCC 38327.</title>
        <authorList>
            <consortium name="The Broad Institute Genome Sequencing Platform"/>
            <person name="Russ C."/>
            <person name="Cuomo C."/>
            <person name="Shea T."/>
            <person name="Young S.K."/>
            <person name="Zeng Q."/>
            <person name="Koehrsen M."/>
            <person name="Haas B."/>
            <person name="Borodovsky M."/>
            <person name="Guigo R."/>
            <person name="Alvarado L."/>
            <person name="Berlin A."/>
            <person name="Borenstein D."/>
            <person name="Chen Z."/>
            <person name="Engels R."/>
            <person name="Freedman E."/>
            <person name="Gellesch M."/>
            <person name="Goldberg J."/>
            <person name="Griggs A."/>
            <person name="Gujja S."/>
            <person name="Heiman D."/>
            <person name="Hepburn T."/>
            <person name="Howarth C."/>
            <person name="Jen D."/>
            <person name="Larson L."/>
            <person name="Lewis B."/>
            <person name="Mehta T."/>
            <person name="Park D."/>
            <person name="Pearson M."/>
            <person name="Roberts A."/>
            <person name="Saif S."/>
            <person name="Shenoy N."/>
            <person name="Sisk P."/>
            <person name="Stolte C."/>
            <person name="Sykes S."/>
            <person name="Walk T."/>
            <person name="White J."/>
            <person name="Yandava C."/>
            <person name="Burger G."/>
            <person name="Gray M.W."/>
            <person name="Holland P.W.H."/>
            <person name="King N."/>
            <person name="Lang F.B.F."/>
            <person name="Roger A.J."/>
            <person name="Ruiz-Trillo I."/>
            <person name="Lander E."/>
            <person name="Nusbaum C."/>
        </authorList>
    </citation>
    <scope>NUCLEOTIDE SEQUENCE [LARGE SCALE GENOMIC DNA]</scope>
    <source>
        <strain evidence="4">ATCC 38327</strain>
    </source>
</reference>
<dbReference type="Proteomes" id="UP000054350">
    <property type="component" value="Unassembled WGS sequence"/>
</dbReference>
<protein>
    <submittedName>
        <fullName evidence="3">SCY1 protein kinase</fullName>
    </submittedName>
</protein>
<dbReference type="PANTHER" id="PTHR12984:SF3">
    <property type="entry name" value="N-TERMINAL KINASE-LIKE PROTEIN"/>
    <property type="match status" value="1"/>
</dbReference>
<feature type="compositionally biased region" description="Polar residues" evidence="1">
    <location>
        <begin position="726"/>
        <end position="735"/>
    </location>
</feature>
<name>A0A0L0T6C5_ALLM3</name>
<accession>A0A0L0T6C5</accession>
<evidence type="ECO:0000313" key="4">
    <source>
        <dbReference type="Proteomes" id="UP000054350"/>
    </source>
</evidence>
<feature type="compositionally biased region" description="Low complexity" evidence="1">
    <location>
        <begin position="826"/>
        <end position="838"/>
    </location>
</feature>
<dbReference type="InterPro" id="IPR000719">
    <property type="entry name" value="Prot_kinase_dom"/>
</dbReference>
<feature type="compositionally biased region" description="Low complexity" evidence="1">
    <location>
        <begin position="615"/>
        <end position="667"/>
    </location>
</feature>
<dbReference type="InterPro" id="IPR001245">
    <property type="entry name" value="Ser-Thr/Tyr_kinase_cat_dom"/>
</dbReference>
<evidence type="ECO:0000313" key="3">
    <source>
        <dbReference type="EMBL" id="KNE70305.1"/>
    </source>
</evidence>
<keyword evidence="4" id="KW-1185">Reference proteome</keyword>
<dbReference type="SUPFAM" id="SSF56112">
    <property type="entry name" value="Protein kinase-like (PK-like)"/>
    <property type="match status" value="1"/>
</dbReference>
<dbReference type="STRING" id="578462.A0A0L0T6C5"/>
<dbReference type="GO" id="GO:0005737">
    <property type="term" value="C:cytoplasm"/>
    <property type="evidence" value="ECO:0007669"/>
    <property type="project" value="TreeGrafter"/>
</dbReference>
<dbReference type="Pfam" id="PF07714">
    <property type="entry name" value="PK_Tyr_Ser-Thr"/>
    <property type="match status" value="1"/>
</dbReference>
<feature type="region of interest" description="Disordered" evidence="1">
    <location>
        <begin position="877"/>
        <end position="907"/>
    </location>
</feature>